<dbReference type="AlphaFoldDB" id="A0A9P6JIP7"/>
<gene>
    <name evidence="1" type="ORF">CPB83DRAFT_840455</name>
</gene>
<evidence type="ECO:0000313" key="2">
    <source>
        <dbReference type="Proteomes" id="UP000807306"/>
    </source>
</evidence>
<reference evidence="1" key="1">
    <citation type="submission" date="2020-11" db="EMBL/GenBank/DDBJ databases">
        <authorList>
            <consortium name="DOE Joint Genome Institute"/>
            <person name="Ahrendt S."/>
            <person name="Riley R."/>
            <person name="Andreopoulos W."/>
            <person name="Labutti K."/>
            <person name="Pangilinan J."/>
            <person name="Ruiz-Duenas F.J."/>
            <person name="Barrasa J.M."/>
            <person name="Sanchez-Garcia M."/>
            <person name="Camarero S."/>
            <person name="Miyauchi S."/>
            <person name="Serrano A."/>
            <person name="Linde D."/>
            <person name="Babiker R."/>
            <person name="Drula E."/>
            <person name="Ayuso-Fernandez I."/>
            <person name="Pacheco R."/>
            <person name="Padilla G."/>
            <person name="Ferreira P."/>
            <person name="Barriuso J."/>
            <person name="Kellner H."/>
            <person name="Castanera R."/>
            <person name="Alfaro M."/>
            <person name="Ramirez L."/>
            <person name="Pisabarro A.G."/>
            <person name="Kuo A."/>
            <person name="Tritt A."/>
            <person name="Lipzen A."/>
            <person name="He G."/>
            <person name="Yan M."/>
            <person name="Ng V."/>
            <person name="Cullen D."/>
            <person name="Martin F."/>
            <person name="Rosso M.-N."/>
            <person name="Henrissat B."/>
            <person name="Hibbett D."/>
            <person name="Martinez A.T."/>
            <person name="Grigoriev I.V."/>
        </authorList>
    </citation>
    <scope>NUCLEOTIDE SEQUENCE</scope>
    <source>
        <strain evidence="1">CBS 506.95</strain>
    </source>
</reference>
<proteinExistence type="predicted"/>
<sequence length="268" mass="30345">MSTQTPSEVDPNRPLLPQVCRRAYWHNESGLIVTVFNRPLPLEIVEGPPRNDHQDLYKEIYYGFYPRRPIASSTLFEVLNFNDEAIAEKIVRRSTGWGLDLDLRASWSNLETLLVAVMRTLIDYHPDFPYFPILSYPLMPADYGYTSDSLSQSSALHVAKKSKQAFSILTGLVTFALSLWLTSYADSAFDDAFALLSKQPWMSNATLAHLKNLIVNMGPERLFGLDTASATARRYYFPPQAQIEKAKRQSVAYDLPPLPLPILSPRSK</sequence>
<name>A0A9P6JIP7_9AGAR</name>
<comment type="caution">
    <text evidence="1">The sequence shown here is derived from an EMBL/GenBank/DDBJ whole genome shotgun (WGS) entry which is preliminary data.</text>
</comment>
<evidence type="ECO:0000313" key="1">
    <source>
        <dbReference type="EMBL" id="KAF9522482.1"/>
    </source>
</evidence>
<dbReference type="Proteomes" id="UP000807306">
    <property type="component" value="Unassembled WGS sequence"/>
</dbReference>
<accession>A0A9P6JIP7</accession>
<keyword evidence="2" id="KW-1185">Reference proteome</keyword>
<dbReference type="OrthoDB" id="3268696at2759"/>
<protein>
    <submittedName>
        <fullName evidence="1">Uncharacterized protein</fullName>
    </submittedName>
</protein>
<organism evidence="1 2">
    <name type="scientific">Crepidotus variabilis</name>
    <dbReference type="NCBI Taxonomy" id="179855"/>
    <lineage>
        <taxon>Eukaryota</taxon>
        <taxon>Fungi</taxon>
        <taxon>Dikarya</taxon>
        <taxon>Basidiomycota</taxon>
        <taxon>Agaricomycotina</taxon>
        <taxon>Agaricomycetes</taxon>
        <taxon>Agaricomycetidae</taxon>
        <taxon>Agaricales</taxon>
        <taxon>Agaricineae</taxon>
        <taxon>Crepidotaceae</taxon>
        <taxon>Crepidotus</taxon>
    </lineage>
</organism>
<dbReference type="EMBL" id="MU157944">
    <property type="protein sequence ID" value="KAF9522482.1"/>
    <property type="molecule type" value="Genomic_DNA"/>
</dbReference>